<protein>
    <recommendedName>
        <fullName evidence="3">Retrotransposon gag domain-containing protein</fullName>
    </recommendedName>
</protein>
<comment type="caution">
    <text evidence="2">The sequence shown here is derived from an EMBL/GenBank/DDBJ whole genome shotgun (WGS) entry which is preliminary data.</text>
</comment>
<organism evidence="2">
    <name type="scientific">Solanum chilense</name>
    <name type="common">Tomato</name>
    <name type="synonym">Lycopersicon chilense</name>
    <dbReference type="NCBI Taxonomy" id="4083"/>
    <lineage>
        <taxon>Eukaryota</taxon>
        <taxon>Viridiplantae</taxon>
        <taxon>Streptophyta</taxon>
        <taxon>Embryophyta</taxon>
        <taxon>Tracheophyta</taxon>
        <taxon>Spermatophyta</taxon>
        <taxon>Magnoliopsida</taxon>
        <taxon>eudicotyledons</taxon>
        <taxon>Gunneridae</taxon>
        <taxon>Pentapetalae</taxon>
        <taxon>asterids</taxon>
        <taxon>lamiids</taxon>
        <taxon>Solanales</taxon>
        <taxon>Solanaceae</taxon>
        <taxon>Solanoideae</taxon>
        <taxon>Solaneae</taxon>
        <taxon>Solanum</taxon>
        <taxon>Solanum subgen. Lycopersicon</taxon>
    </lineage>
</organism>
<evidence type="ECO:0000256" key="1">
    <source>
        <dbReference type="SAM" id="MobiDB-lite"/>
    </source>
</evidence>
<feature type="region of interest" description="Disordered" evidence="1">
    <location>
        <begin position="123"/>
        <end position="149"/>
    </location>
</feature>
<feature type="compositionally biased region" description="Polar residues" evidence="1">
    <location>
        <begin position="135"/>
        <end position="149"/>
    </location>
</feature>
<evidence type="ECO:0008006" key="3">
    <source>
        <dbReference type="Google" id="ProtNLM"/>
    </source>
</evidence>
<sequence>MFAQSIANKNNQVQAPLNINGVLATTRVPNFVRMNLPEFLGLQTNEDPQNFLNEINEIFEVMQVTRNDRIEFASYQLKDVVHIWHTQWKEIRECRNAMLLGDMNISRLMTHAQQVEGNKIRELAKDNKKSRTKNYDYSQQKSGGENGSESVENCLQSRLKFSTPALSLAIVPSSKNKYDHKVTVSQNMVYALRARRDYEGFPYILSGLSLSSSWVKDSSSETPTLESVPVLSEFLEVFPEDFPKVPPEREIDFGIDLLPDTQPISIPPYRMDPLELK</sequence>
<dbReference type="AlphaFoldDB" id="A0A6N2AS70"/>
<proteinExistence type="predicted"/>
<accession>A0A6N2AS70</accession>
<evidence type="ECO:0000313" key="2">
    <source>
        <dbReference type="EMBL" id="TMW85145.1"/>
    </source>
</evidence>
<reference evidence="2" key="1">
    <citation type="submission" date="2019-05" db="EMBL/GenBank/DDBJ databases">
        <title>The de novo reference genome and transcriptome assemblies of the wild tomato species Solanum chilense.</title>
        <authorList>
            <person name="Stam R."/>
            <person name="Nosenko T."/>
            <person name="Hoerger A.C."/>
            <person name="Stephan W."/>
            <person name="Seidel M.A."/>
            <person name="Kuhn J.M.M."/>
            <person name="Haberer G."/>
            <person name="Tellier A."/>
        </authorList>
    </citation>
    <scope>NUCLEOTIDE SEQUENCE</scope>
    <source>
        <tissue evidence="2">Mature leaves</tissue>
    </source>
</reference>
<gene>
    <name evidence="2" type="ORF">EJD97_023701</name>
</gene>
<dbReference type="EMBL" id="RXGB01007766">
    <property type="protein sequence ID" value="TMW85145.1"/>
    <property type="molecule type" value="Genomic_DNA"/>
</dbReference>
<name>A0A6N2AS70_SOLCI</name>